<evidence type="ECO:0000313" key="3">
    <source>
        <dbReference type="Proteomes" id="UP000023152"/>
    </source>
</evidence>
<dbReference type="Pfam" id="PF00078">
    <property type="entry name" value="RVT_1"/>
    <property type="match status" value="1"/>
</dbReference>
<dbReference type="OrthoDB" id="1421278at2759"/>
<dbReference type="InterPro" id="IPR043128">
    <property type="entry name" value="Rev_trsase/Diguanyl_cyclase"/>
</dbReference>
<dbReference type="PANTHER" id="PTHR47027:SF20">
    <property type="entry name" value="REVERSE TRANSCRIPTASE-LIKE PROTEIN WITH RNA-DIRECTED DNA POLYMERASE DOMAIN"/>
    <property type="match status" value="1"/>
</dbReference>
<protein>
    <recommendedName>
        <fullName evidence="1">Reverse transcriptase domain-containing protein</fullName>
    </recommendedName>
</protein>
<dbReference type="Proteomes" id="UP000023152">
    <property type="component" value="Unassembled WGS sequence"/>
</dbReference>
<keyword evidence="3" id="KW-1185">Reference proteome</keyword>
<proteinExistence type="predicted"/>
<evidence type="ECO:0000313" key="2">
    <source>
        <dbReference type="EMBL" id="ETO08010.1"/>
    </source>
</evidence>
<comment type="caution">
    <text evidence="2">The sequence shown here is derived from an EMBL/GenBank/DDBJ whole genome shotgun (WGS) entry which is preliminary data.</text>
</comment>
<dbReference type="PROSITE" id="PS50878">
    <property type="entry name" value="RT_POL"/>
    <property type="match status" value="1"/>
</dbReference>
<evidence type="ECO:0000259" key="1">
    <source>
        <dbReference type="PROSITE" id="PS50878"/>
    </source>
</evidence>
<feature type="non-terminal residue" evidence="2">
    <location>
        <position position="1"/>
    </location>
</feature>
<dbReference type="Gene3D" id="3.30.70.270">
    <property type="match status" value="1"/>
</dbReference>
<name>X6M4P1_RETFI</name>
<gene>
    <name evidence="2" type="ORF">RFI_29380</name>
</gene>
<dbReference type="EMBL" id="ASPP01025443">
    <property type="protein sequence ID" value="ETO08010.1"/>
    <property type="molecule type" value="Genomic_DNA"/>
</dbReference>
<organism evidence="2 3">
    <name type="scientific">Reticulomyxa filosa</name>
    <dbReference type="NCBI Taxonomy" id="46433"/>
    <lineage>
        <taxon>Eukaryota</taxon>
        <taxon>Sar</taxon>
        <taxon>Rhizaria</taxon>
        <taxon>Retaria</taxon>
        <taxon>Foraminifera</taxon>
        <taxon>Monothalamids</taxon>
        <taxon>Reticulomyxidae</taxon>
        <taxon>Reticulomyxa</taxon>
    </lineage>
</organism>
<feature type="domain" description="Reverse transcriptase" evidence="1">
    <location>
        <begin position="1"/>
        <end position="232"/>
    </location>
</feature>
<dbReference type="SUPFAM" id="SSF56672">
    <property type="entry name" value="DNA/RNA polymerases"/>
    <property type="match status" value="1"/>
</dbReference>
<dbReference type="AlphaFoldDB" id="X6M4P1"/>
<reference evidence="2 3" key="1">
    <citation type="journal article" date="2013" name="Curr. Biol.">
        <title>The Genome of the Foraminiferan Reticulomyxa filosa.</title>
        <authorList>
            <person name="Glockner G."/>
            <person name="Hulsmann N."/>
            <person name="Schleicher M."/>
            <person name="Noegel A.A."/>
            <person name="Eichinger L."/>
            <person name="Gallinger C."/>
            <person name="Pawlowski J."/>
            <person name="Sierra R."/>
            <person name="Euteneuer U."/>
            <person name="Pillet L."/>
            <person name="Moustafa A."/>
            <person name="Platzer M."/>
            <person name="Groth M."/>
            <person name="Szafranski K."/>
            <person name="Schliwa M."/>
        </authorList>
    </citation>
    <scope>NUCLEOTIDE SEQUENCE [LARGE SCALE GENOMIC DNA]</scope>
</reference>
<dbReference type="InterPro" id="IPR000477">
    <property type="entry name" value="RT_dom"/>
</dbReference>
<sequence length="474" mass="55089">NNPNQMTRLINVICNNGKIPKKLLISKMTSIPKKINAMKCDDLRGIRIKSSLLSIIDKLVLNRIWPILEKTIHKEQNGFMKGRGTDDNIVILRIILYNRKYITKKNCIFTLIDINKAFGQGYSLSGPLFNLYLNDIITEIKNKTNINQKIYDISISPCLLYADDIITFTEYPNDNNKVLSTIQEYCTKWKLKINTNKCIISSIKKTDDILLKGNTFKINKISKTIKYLGITFNTATLSWMKHVEDTIAKANTIIIQSQIMGIIGGKLEIKTQIKYYKAIIRPVIEYGFRSILFRKSLITRLSALQHLTITRILKVYRSTFSPATRLIAGIPSLEARNKHLLITNWFNLFKNNHLSGELIKQEYNYIMNNIHTYIEKIRTKKKIPPAINVEVLKAMIDNDMLCYWYFPPTYMTSQEWSKLVKKRIYKNDYIKDIKEIETKIANQPLVQVIKECNPDMTPGKPLKMEIIKEQMMMK</sequence>
<accession>X6M4P1</accession>
<dbReference type="InterPro" id="IPR043502">
    <property type="entry name" value="DNA/RNA_pol_sf"/>
</dbReference>
<dbReference type="CDD" id="cd01650">
    <property type="entry name" value="RT_nLTR_like"/>
    <property type="match status" value="1"/>
</dbReference>
<dbReference type="PANTHER" id="PTHR47027">
    <property type="entry name" value="REVERSE TRANSCRIPTASE DOMAIN-CONTAINING PROTEIN"/>
    <property type="match status" value="1"/>
</dbReference>